<dbReference type="Pfam" id="PF00499">
    <property type="entry name" value="Oxidored_q3"/>
    <property type="match status" value="1"/>
</dbReference>
<feature type="transmembrane region" description="Helical" evidence="15">
    <location>
        <begin position="51"/>
        <end position="71"/>
    </location>
</feature>
<keyword evidence="10 15" id="KW-1133">Transmembrane helix</keyword>
<reference evidence="16" key="1">
    <citation type="submission" date="2015-05" db="EMBL/GenBank/DDBJ databases">
        <authorList>
            <person name="Wang D.B."/>
            <person name="Wang M."/>
        </authorList>
    </citation>
    <scope>NUCLEOTIDE SEQUENCE</scope>
</reference>
<accession>A0A0K1NP49</accession>
<keyword evidence="6 15" id="KW-0679">Respiratory chain</keyword>
<dbReference type="InterPro" id="IPR050269">
    <property type="entry name" value="ComplexI_Subunit6"/>
</dbReference>
<comment type="similarity">
    <text evidence="2 15">Belongs to the complex I subunit 6 family.</text>
</comment>
<dbReference type="PANTHER" id="PTHR11435:SF1">
    <property type="entry name" value="NADH-UBIQUINONE OXIDOREDUCTASE CHAIN 6"/>
    <property type="match status" value="1"/>
</dbReference>
<gene>
    <name evidence="16" type="primary">ND6</name>
</gene>
<protein>
    <recommendedName>
        <fullName evidence="4 15">NADH-ubiquinone oxidoreductase chain 6</fullName>
        <ecNumber evidence="3 15">7.1.1.2</ecNumber>
    </recommendedName>
</protein>
<dbReference type="InterPro" id="IPR042106">
    <property type="entry name" value="Nuo/plastoQ_OxRdtase_6_NuoJ"/>
</dbReference>
<name>A0A0K1NP49_FUKDA</name>
<dbReference type="GO" id="GO:0008137">
    <property type="term" value="F:NADH dehydrogenase (ubiquinone) activity"/>
    <property type="evidence" value="ECO:0007669"/>
    <property type="project" value="UniProtKB-UniRule"/>
</dbReference>
<dbReference type="RefSeq" id="YP_009163379.1">
    <property type="nucleotide sequence ID" value="NC_027742.1"/>
</dbReference>
<dbReference type="Gene3D" id="1.20.120.1200">
    <property type="entry name" value="NADH-ubiquinone/plastoquinone oxidoreductase chain 6, subunit NuoJ"/>
    <property type="match status" value="1"/>
</dbReference>
<evidence type="ECO:0000256" key="8">
    <source>
        <dbReference type="ARBA" id="ARBA00022967"/>
    </source>
</evidence>
<keyword evidence="15" id="KW-0830">Ubiquinone</keyword>
<evidence type="ECO:0000256" key="11">
    <source>
        <dbReference type="ARBA" id="ARBA00023027"/>
    </source>
</evidence>
<dbReference type="CTD" id="4541"/>
<evidence type="ECO:0000256" key="10">
    <source>
        <dbReference type="ARBA" id="ARBA00022989"/>
    </source>
</evidence>
<dbReference type="OMA" id="WVIYDTG"/>
<evidence type="ECO:0000256" key="15">
    <source>
        <dbReference type="RuleBase" id="RU004430"/>
    </source>
</evidence>
<dbReference type="AlphaFoldDB" id="A0A0K1NP49"/>
<dbReference type="OrthoDB" id="9837654at2759"/>
<feature type="transmembrane region" description="Helical" evidence="15">
    <location>
        <begin position="152"/>
        <end position="173"/>
    </location>
</feature>
<keyword evidence="7 15" id="KW-0812">Transmembrane</keyword>
<comment type="subcellular location">
    <subcellularLocation>
        <location evidence="1 15">Mitochondrion membrane</location>
        <topology evidence="1 15">Multi-pass membrane protein</topology>
    </subcellularLocation>
</comment>
<dbReference type="PANTHER" id="PTHR11435">
    <property type="entry name" value="NADH UBIQUINONE OXIDOREDUCTASE SUBUNIT ND6"/>
    <property type="match status" value="1"/>
</dbReference>
<evidence type="ECO:0000313" key="16">
    <source>
        <dbReference type="EMBL" id="AKU70854.1"/>
    </source>
</evidence>
<geneLocation type="mitochondrion" evidence="16"/>
<evidence type="ECO:0000256" key="1">
    <source>
        <dbReference type="ARBA" id="ARBA00004225"/>
    </source>
</evidence>
<evidence type="ECO:0000256" key="2">
    <source>
        <dbReference type="ARBA" id="ARBA00005698"/>
    </source>
</evidence>
<keyword evidence="12 15" id="KW-0496">Mitochondrion</keyword>
<keyword evidence="11 15" id="KW-0520">NAD</keyword>
<comment type="catalytic activity">
    <reaction evidence="14 15">
        <text>a ubiquinone + NADH + 5 H(+)(in) = a ubiquinol + NAD(+) + 4 H(+)(out)</text>
        <dbReference type="Rhea" id="RHEA:29091"/>
        <dbReference type="Rhea" id="RHEA-COMP:9565"/>
        <dbReference type="Rhea" id="RHEA-COMP:9566"/>
        <dbReference type="ChEBI" id="CHEBI:15378"/>
        <dbReference type="ChEBI" id="CHEBI:16389"/>
        <dbReference type="ChEBI" id="CHEBI:17976"/>
        <dbReference type="ChEBI" id="CHEBI:57540"/>
        <dbReference type="ChEBI" id="CHEBI:57945"/>
        <dbReference type="EC" id="7.1.1.2"/>
    </reaction>
</comment>
<keyword evidence="5 15" id="KW-0813">Transport</keyword>
<sequence length="176" mass="19419">MTLNVYYFLSILFVIGCVGFSVKPSPIYGGLSLIVSGALGCVIILGYGGSFLGLMVFLVFLGGMMVVFGYTTAMSMEQYPESWVSNVAVWSVMLFSLFMEGLLSYVWLNYDYIEVIVQFNNMGEWVIYDGEGGVGYLSEGPTGVGAIYSYNYWLMFVAGWSLFAGILITMQIIRGN</sequence>
<proteinExistence type="inferred from homology"/>
<keyword evidence="13 15" id="KW-0472">Membrane</keyword>
<evidence type="ECO:0000256" key="14">
    <source>
        <dbReference type="ARBA" id="ARBA00049551"/>
    </source>
</evidence>
<evidence type="ECO:0000256" key="5">
    <source>
        <dbReference type="ARBA" id="ARBA00022448"/>
    </source>
</evidence>
<evidence type="ECO:0000256" key="13">
    <source>
        <dbReference type="ARBA" id="ARBA00023136"/>
    </source>
</evidence>
<feature type="transmembrane region" description="Helical" evidence="15">
    <location>
        <begin position="27"/>
        <end position="45"/>
    </location>
</feature>
<evidence type="ECO:0000256" key="12">
    <source>
        <dbReference type="ARBA" id="ARBA00023128"/>
    </source>
</evidence>
<dbReference type="EMBL" id="KR861699">
    <property type="protein sequence ID" value="AKU70854.1"/>
    <property type="molecule type" value="Genomic_DNA"/>
</dbReference>
<feature type="transmembrane region" description="Helical" evidence="15">
    <location>
        <begin position="83"/>
        <end position="108"/>
    </location>
</feature>
<comment type="function">
    <text evidence="15">Core subunit of the mitochondrial membrane respiratory chain NADH dehydrogenase (Complex I) which catalyzes electron transfer from NADH through the respiratory chain, using ubiquinone as an electron acceptor. Essential for the catalytic activity and assembly of complex I.</text>
</comment>
<dbReference type="GO" id="GO:0031966">
    <property type="term" value="C:mitochondrial membrane"/>
    <property type="evidence" value="ECO:0007669"/>
    <property type="project" value="UniProtKB-SubCell"/>
</dbReference>
<keyword evidence="9 15" id="KW-0249">Electron transport</keyword>
<feature type="transmembrane region" description="Helical" evidence="15">
    <location>
        <begin position="6"/>
        <end position="22"/>
    </location>
</feature>
<dbReference type="GeneID" id="25467579"/>
<dbReference type="EC" id="7.1.1.2" evidence="3 15"/>
<evidence type="ECO:0000256" key="7">
    <source>
        <dbReference type="ARBA" id="ARBA00022692"/>
    </source>
</evidence>
<evidence type="ECO:0000256" key="3">
    <source>
        <dbReference type="ARBA" id="ARBA00012944"/>
    </source>
</evidence>
<organism evidence="16">
    <name type="scientific">Fukomys damarensis</name>
    <name type="common">Damaraland mole rat</name>
    <name type="synonym">Cryptomys damarensis</name>
    <dbReference type="NCBI Taxonomy" id="885580"/>
    <lineage>
        <taxon>Eukaryota</taxon>
        <taxon>Metazoa</taxon>
        <taxon>Chordata</taxon>
        <taxon>Craniata</taxon>
        <taxon>Vertebrata</taxon>
        <taxon>Euteleostomi</taxon>
        <taxon>Mammalia</taxon>
        <taxon>Eutheria</taxon>
        <taxon>Euarchontoglires</taxon>
        <taxon>Glires</taxon>
        <taxon>Rodentia</taxon>
        <taxon>Hystricomorpha</taxon>
        <taxon>Bathyergidae</taxon>
        <taxon>Fukomys</taxon>
    </lineage>
</organism>
<evidence type="ECO:0000256" key="4">
    <source>
        <dbReference type="ARBA" id="ARBA00021095"/>
    </source>
</evidence>
<dbReference type="InterPro" id="IPR001457">
    <property type="entry name" value="NADH_UbQ/plastoQ_OxRdtase_su6"/>
</dbReference>
<evidence type="ECO:0000256" key="9">
    <source>
        <dbReference type="ARBA" id="ARBA00022982"/>
    </source>
</evidence>
<keyword evidence="8 15" id="KW-1278">Translocase</keyword>
<evidence type="ECO:0000256" key="6">
    <source>
        <dbReference type="ARBA" id="ARBA00022660"/>
    </source>
</evidence>